<dbReference type="InterPro" id="IPR029014">
    <property type="entry name" value="NiFe-Hase_large"/>
</dbReference>
<keyword evidence="2" id="KW-0472">Membrane</keyword>
<keyword evidence="2" id="KW-0812">Transmembrane</keyword>
<organism evidence="3 4">
    <name type="scientific">Mucuna pruriens</name>
    <name type="common">Velvet bean</name>
    <name type="synonym">Dolichos pruriens</name>
    <dbReference type="NCBI Taxonomy" id="157652"/>
    <lineage>
        <taxon>Eukaryota</taxon>
        <taxon>Viridiplantae</taxon>
        <taxon>Streptophyta</taxon>
        <taxon>Embryophyta</taxon>
        <taxon>Tracheophyta</taxon>
        <taxon>Spermatophyta</taxon>
        <taxon>Magnoliopsida</taxon>
        <taxon>eudicotyledons</taxon>
        <taxon>Gunneridae</taxon>
        <taxon>Pentapetalae</taxon>
        <taxon>rosids</taxon>
        <taxon>fabids</taxon>
        <taxon>Fabales</taxon>
        <taxon>Fabaceae</taxon>
        <taxon>Papilionoideae</taxon>
        <taxon>50 kb inversion clade</taxon>
        <taxon>NPAAA clade</taxon>
        <taxon>indigoferoid/millettioid clade</taxon>
        <taxon>Phaseoleae</taxon>
        <taxon>Mucuna</taxon>
    </lineage>
</organism>
<proteinExistence type="inferred from homology"/>
<dbReference type="Proteomes" id="UP000257109">
    <property type="component" value="Unassembled WGS sequence"/>
</dbReference>
<name>A0A371I071_MUCPR</name>
<dbReference type="EMBL" id="QJKJ01001276">
    <property type="protein sequence ID" value="RDY08426.1"/>
    <property type="molecule type" value="Genomic_DNA"/>
</dbReference>
<gene>
    <name evidence="3" type="primary">NAD7</name>
    <name evidence="3" type="ORF">CR513_07350</name>
</gene>
<feature type="non-terminal residue" evidence="3">
    <location>
        <position position="1"/>
    </location>
</feature>
<feature type="non-terminal residue" evidence="3">
    <location>
        <position position="81"/>
    </location>
</feature>
<reference evidence="3" key="1">
    <citation type="submission" date="2018-05" db="EMBL/GenBank/DDBJ databases">
        <title>Draft genome of Mucuna pruriens seed.</title>
        <authorList>
            <person name="Nnadi N.E."/>
            <person name="Vos R."/>
            <person name="Hasami M.H."/>
            <person name="Devisetty U.K."/>
            <person name="Aguiy J.C."/>
        </authorList>
    </citation>
    <scope>NUCLEOTIDE SEQUENCE [LARGE SCALE GENOMIC DNA]</scope>
    <source>
        <strain evidence="3">JCA_2017</strain>
    </source>
</reference>
<accession>A0A371I071</accession>
<dbReference type="AlphaFoldDB" id="A0A371I071"/>
<keyword evidence="4" id="KW-1185">Reference proteome</keyword>
<dbReference type="STRING" id="157652.A0A371I071"/>
<evidence type="ECO:0000256" key="1">
    <source>
        <dbReference type="ARBA" id="ARBA00005769"/>
    </source>
</evidence>
<evidence type="ECO:0000313" key="4">
    <source>
        <dbReference type="Proteomes" id="UP000257109"/>
    </source>
</evidence>
<protein>
    <submittedName>
        <fullName evidence="3">NADH dehydrogenase [ubiquinone] iron-sulfur protein 2</fullName>
    </submittedName>
</protein>
<dbReference type="OrthoDB" id="1845069at2759"/>
<dbReference type="Gene3D" id="1.10.645.10">
    <property type="entry name" value="Cytochrome-c3 Hydrogenase, chain B"/>
    <property type="match status" value="1"/>
</dbReference>
<comment type="similarity">
    <text evidence="1">Belongs to the complex I 49 kDa subunit family.</text>
</comment>
<sequence>MGNSHIRFRERSYILLYYIGGADAIGKMTTRSLIYYTSIHHFELYIKGFFVLALFTYVVIEAPKGEFGIFLVVMEAIVPTI</sequence>
<evidence type="ECO:0000313" key="3">
    <source>
        <dbReference type="EMBL" id="RDY08426.1"/>
    </source>
</evidence>
<feature type="transmembrane region" description="Helical" evidence="2">
    <location>
        <begin position="12"/>
        <end position="30"/>
    </location>
</feature>
<evidence type="ECO:0000256" key="2">
    <source>
        <dbReference type="SAM" id="Phobius"/>
    </source>
</evidence>
<keyword evidence="2" id="KW-1133">Transmembrane helix</keyword>
<comment type="caution">
    <text evidence="3">The sequence shown here is derived from an EMBL/GenBank/DDBJ whole genome shotgun (WGS) entry which is preliminary data.</text>
</comment>